<dbReference type="AlphaFoldDB" id="A0A9X1Z449"/>
<evidence type="ECO:0000313" key="2">
    <source>
        <dbReference type="EMBL" id="MCL1104677.1"/>
    </source>
</evidence>
<sequence length="152" mass="17442">MALSRKNWNYIIIGASVFMISVLSFIDDKTANVPDDVVALFDPQLPLVQLHLDDIWLSKKEDKWWCHEQVLNCQQWAQAWQNISVSPLTVEPKHGSNEQIVTIAISNIHTVQQWRYFPDDGLLQSSNQNWYQVPPSLRADLQPVLSVSSQSK</sequence>
<name>A0A9X1Z449_9GAMM</name>
<keyword evidence="3" id="KW-1185">Reference proteome</keyword>
<protein>
    <submittedName>
        <fullName evidence="2">Uncharacterized protein</fullName>
    </submittedName>
</protein>
<keyword evidence="1" id="KW-0812">Transmembrane</keyword>
<dbReference type="Proteomes" id="UP001139408">
    <property type="component" value="Unassembled WGS sequence"/>
</dbReference>
<organism evidence="2 3">
    <name type="scientific">Shewanella algicola</name>
    <dbReference type="NCBI Taxonomy" id="640633"/>
    <lineage>
        <taxon>Bacteria</taxon>
        <taxon>Pseudomonadati</taxon>
        <taxon>Pseudomonadota</taxon>
        <taxon>Gammaproteobacteria</taxon>
        <taxon>Alteromonadales</taxon>
        <taxon>Shewanellaceae</taxon>
        <taxon>Shewanella</taxon>
    </lineage>
</organism>
<evidence type="ECO:0000256" key="1">
    <source>
        <dbReference type="SAM" id="Phobius"/>
    </source>
</evidence>
<gene>
    <name evidence="2" type="ORF">L2749_05310</name>
</gene>
<feature type="transmembrane region" description="Helical" evidence="1">
    <location>
        <begin position="7"/>
        <end position="26"/>
    </location>
</feature>
<keyword evidence="1" id="KW-1133">Transmembrane helix</keyword>
<proteinExistence type="predicted"/>
<reference evidence="2" key="1">
    <citation type="submission" date="2022-01" db="EMBL/GenBank/DDBJ databases">
        <title>Whole genome-based taxonomy of the Shewanellaceae.</title>
        <authorList>
            <person name="Martin-Rodriguez A.J."/>
        </authorList>
    </citation>
    <scope>NUCLEOTIDE SEQUENCE</scope>
    <source>
        <strain evidence="2">DSM 23803</strain>
    </source>
</reference>
<evidence type="ECO:0000313" key="3">
    <source>
        <dbReference type="Proteomes" id="UP001139408"/>
    </source>
</evidence>
<comment type="caution">
    <text evidence="2">The sequence shown here is derived from an EMBL/GenBank/DDBJ whole genome shotgun (WGS) entry which is preliminary data.</text>
</comment>
<dbReference type="RefSeq" id="WP_188925304.1">
    <property type="nucleotide sequence ID" value="NZ_BMQI01000022.1"/>
</dbReference>
<accession>A0A9X1Z449</accession>
<dbReference type="EMBL" id="JAKILJ010000008">
    <property type="protein sequence ID" value="MCL1104677.1"/>
    <property type="molecule type" value="Genomic_DNA"/>
</dbReference>
<keyword evidence="1" id="KW-0472">Membrane</keyword>